<dbReference type="EMBL" id="AP024702">
    <property type="protein sequence ID" value="BCX49988.1"/>
    <property type="molecule type" value="Genomic_DNA"/>
</dbReference>
<dbReference type="RefSeq" id="WP_338686852.1">
    <property type="nucleotide sequence ID" value="NZ_AP024702.1"/>
</dbReference>
<evidence type="ECO:0000313" key="6">
    <source>
        <dbReference type="Proteomes" id="UP001374893"/>
    </source>
</evidence>
<dbReference type="SUPFAM" id="SSF110857">
    <property type="entry name" value="Gamma-glutamyl cyclotransferase-like"/>
    <property type="match status" value="1"/>
</dbReference>
<evidence type="ECO:0000313" key="5">
    <source>
        <dbReference type="EMBL" id="BCX49988.1"/>
    </source>
</evidence>
<dbReference type="Proteomes" id="UP001374893">
    <property type="component" value="Chromosome"/>
</dbReference>
<proteinExistence type="inferred from homology"/>
<dbReference type="InterPro" id="IPR036568">
    <property type="entry name" value="GGCT-like_sf"/>
</dbReference>
<dbReference type="PANTHER" id="PTHR12510">
    <property type="entry name" value="TROPONIN C-AKIN-1 PROTEIN"/>
    <property type="match status" value="1"/>
</dbReference>
<dbReference type="InterPro" id="IPR013024">
    <property type="entry name" value="GGCT-like"/>
</dbReference>
<evidence type="ECO:0000256" key="1">
    <source>
        <dbReference type="ARBA" id="ARBA00008861"/>
    </source>
</evidence>
<feature type="domain" description="Gamma-glutamylcyclotransferase AIG2-like" evidence="4">
    <location>
        <begin position="13"/>
        <end position="140"/>
    </location>
</feature>
<dbReference type="Pfam" id="PF06094">
    <property type="entry name" value="GGACT"/>
    <property type="match status" value="1"/>
</dbReference>
<dbReference type="InterPro" id="IPR039126">
    <property type="entry name" value="GGACT"/>
</dbReference>
<evidence type="ECO:0000256" key="2">
    <source>
        <dbReference type="RuleBase" id="RU367036"/>
    </source>
</evidence>
<feature type="transmembrane region" description="Helical" evidence="3">
    <location>
        <begin position="220"/>
        <end position="240"/>
    </location>
</feature>
<accession>A0ABN6HEF3</accession>
<feature type="transmembrane region" description="Helical" evidence="3">
    <location>
        <begin position="188"/>
        <end position="208"/>
    </location>
</feature>
<keyword evidence="3" id="KW-0812">Transmembrane</keyword>
<keyword evidence="3" id="KW-1133">Transmembrane helix</keyword>
<reference evidence="5 6" key="1">
    <citation type="submission" date="2021-06" db="EMBL/GenBank/DDBJ databases">
        <title>Complete genome of Haloferula helveola possessing various polysaccharide degrading enzymes.</title>
        <authorList>
            <person name="Takami H."/>
            <person name="Huang C."/>
            <person name="Hamasaki K."/>
        </authorList>
    </citation>
    <scope>NUCLEOTIDE SEQUENCE [LARGE SCALE GENOMIC DNA]</scope>
    <source>
        <strain evidence="5 6">CN-1</strain>
    </source>
</reference>
<dbReference type="CDD" id="cd06661">
    <property type="entry name" value="GGCT_like"/>
    <property type="match status" value="1"/>
</dbReference>
<feature type="transmembrane region" description="Helical" evidence="3">
    <location>
        <begin position="149"/>
        <end position="173"/>
    </location>
</feature>
<keyword evidence="3" id="KW-0472">Membrane</keyword>
<dbReference type="InterPro" id="IPR009288">
    <property type="entry name" value="AIG2-like_dom"/>
</dbReference>
<evidence type="ECO:0000256" key="3">
    <source>
        <dbReference type="SAM" id="Phobius"/>
    </source>
</evidence>
<evidence type="ECO:0000259" key="4">
    <source>
        <dbReference type="Pfam" id="PF06094"/>
    </source>
</evidence>
<organism evidence="5 6">
    <name type="scientific">Haloferula helveola</name>
    <dbReference type="NCBI Taxonomy" id="490095"/>
    <lineage>
        <taxon>Bacteria</taxon>
        <taxon>Pseudomonadati</taxon>
        <taxon>Verrucomicrobiota</taxon>
        <taxon>Verrucomicrobiia</taxon>
        <taxon>Verrucomicrobiales</taxon>
        <taxon>Verrucomicrobiaceae</taxon>
        <taxon>Haloferula</taxon>
    </lineage>
</organism>
<dbReference type="Gene3D" id="3.10.490.10">
    <property type="entry name" value="Gamma-glutamyl cyclotransferase-like"/>
    <property type="match status" value="1"/>
</dbReference>
<gene>
    <name evidence="5" type="ORF">HAHE_38960</name>
</gene>
<name>A0ABN6HEF3_9BACT</name>
<comment type="similarity">
    <text evidence="1 2">Belongs to the gamma-glutamylcyclotransferase family.</text>
</comment>
<dbReference type="PANTHER" id="PTHR12510:SF4">
    <property type="entry name" value="GAMMA-GLUTAMYLAMINECYCLOTRANSFERASE"/>
    <property type="match status" value="1"/>
</dbReference>
<keyword evidence="6" id="KW-1185">Reference proteome</keyword>
<sequence length="241" mass="25722">MNPKSHDTDGELVFVYGTLRRGASNAHRLDGAEYLGSARVGGHLYRVSWYPAFVPATYGDDVIGEVWKVSGETLAELDQFEGLSPGQLAGEEYERRKLPVTLTQDAAGAQVPGTRRVNAWIWVWVSPAKGLTRIPTGDWLYPGSAKAPILFTSVGCVGVIAIPIGGASMIVLAADNFALPSDIQDRSVWIYGGLLLGAGLFGTFSLILGERRGEKVPILFELLCVGSALCFAAVVGLLVLS</sequence>
<protein>
    <recommendedName>
        <fullName evidence="2">Gamma-glutamylcyclotransferase family protein</fullName>
    </recommendedName>
</protein>